<keyword evidence="18" id="KW-1185">Reference proteome</keyword>
<evidence type="ECO:0000256" key="12">
    <source>
        <dbReference type="ARBA" id="ARBA00031899"/>
    </source>
</evidence>
<keyword evidence="11" id="KW-0046">Antibiotic resistance</keyword>
<keyword evidence="9" id="KW-0443">Lipid metabolism</keyword>
<evidence type="ECO:0000256" key="15">
    <source>
        <dbReference type="SAM" id="Phobius"/>
    </source>
</evidence>
<reference evidence="17 18" key="1">
    <citation type="submission" date="2024-09" db="EMBL/GenBank/DDBJ databases">
        <title>Elucidation of the Bokeelamides from Bacteria Associated with Moon Snail Egg Collars.</title>
        <authorList>
            <person name="Campbell R."/>
            <person name="Piedl K."/>
            <person name="Mevers E."/>
        </authorList>
    </citation>
    <scope>NUCLEOTIDE SEQUENCE [LARGE SCALE GENOMIC DNA]</scope>
    <source>
        <strain evidence="17 18">EM133</strain>
    </source>
</reference>
<comment type="catalytic activity">
    <reaction evidence="13">
        <text>L-lysyl-tRNA(Lys) + a 1,2-diacyl-sn-glycero-3-phospho-(1'-sn-glycerol) = a 1,2-diacyl-sn-glycero-3-phospho-1'-(3'-O-L-lysyl)-sn-glycerol + tRNA(Lys)</text>
        <dbReference type="Rhea" id="RHEA:10668"/>
        <dbReference type="Rhea" id="RHEA-COMP:9696"/>
        <dbReference type="Rhea" id="RHEA-COMP:9697"/>
        <dbReference type="ChEBI" id="CHEBI:64716"/>
        <dbReference type="ChEBI" id="CHEBI:75792"/>
        <dbReference type="ChEBI" id="CHEBI:78442"/>
        <dbReference type="ChEBI" id="CHEBI:78529"/>
        <dbReference type="EC" id="2.3.2.3"/>
    </reaction>
</comment>
<feature type="transmembrane region" description="Helical" evidence="15">
    <location>
        <begin position="518"/>
        <end position="539"/>
    </location>
</feature>
<keyword evidence="7 15" id="KW-0812">Transmembrane</keyword>
<evidence type="ECO:0000256" key="5">
    <source>
        <dbReference type="ARBA" id="ARBA00022475"/>
    </source>
</evidence>
<dbReference type="EMBL" id="JBHEGD010000001">
    <property type="protein sequence ID" value="MFH6599781.1"/>
    <property type="molecule type" value="Genomic_DNA"/>
</dbReference>
<evidence type="ECO:0000256" key="11">
    <source>
        <dbReference type="ARBA" id="ARBA00023251"/>
    </source>
</evidence>
<dbReference type="EC" id="2.3.2.3" evidence="3"/>
<feature type="transmembrane region" description="Helical" evidence="15">
    <location>
        <begin position="147"/>
        <end position="175"/>
    </location>
</feature>
<feature type="transmembrane region" description="Helical" evidence="15">
    <location>
        <begin position="271"/>
        <end position="297"/>
    </location>
</feature>
<feature type="transmembrane region" description="Helical" evidence="15">
    <location>
        <begin position="103"/>
        <end position="127"/>
    </location>
</feature>
<feature type="transmembrane region" description="Helical" evidence="15">
    <location>
        <begin position="392"/>
        <end position="411"/>
    </location>
</feature>
<evidence type="ECO:0000259" key="16">
    <source>
        <dbReference type="Pfam" id="PF09924"/>
    </source>
</evidence>
<accession>A0ABW7MDW1</accession>
<feature type="transmembrane region" description="Helical" evidence="15">
    <location>
        <begin position="33"/>
        <end position="54"/>
    </location>
</feature>
<dbReference type="PANTHER" id="PTHR34697">
    <property type="entry name" value="PHOSPHATIDYLGLYCEROL LYSYLTRANSFERASE"/>
    <property type="match status" value="1"/>
</dbReference>
<dbReference type="InterPro" id="IPR022791">
    <property type="entry name" value="L-PG_synthase/AglD"/>
</dbReference>
<dbReference type="PANTHER" id="PTHR34697:SF2">
    <property type="entry name" value="PHOSPHATIDYLGLYCEROL LYSYLTRANSFERASE"/>
    <property type="match status" value="1"/>
</dbReference>
<dbReference type="Pfam" id="PF09924">
    <property type="entry name" value="LPG_synthase_C"/>
    <property type="match status" value="1"/>
</dbReference>
<dbReference type="InterPro" id="IPR051211">
    <property type="entry name" value="PG_lysyltransferase"/>
</dbReference>
<comment type="similarity">
    <text evidence="2">Belongs to the LPG synthase family.</text>
</comment>
<feature type="region of interest" description="Disordered" evidence="14">
    <location>
        <begin position="1"/>
        <end position="22"/>
    </location>
</feature>
<evidence type="ECO:0000313" key="18">
    <source>
        <dbReference type="Proteomes" id="UP001609932"/>
    </source>
</evidence>
<keyword evidence="10 15" id="KW-0472">Membrane</keyword>
<dbReference type="RefSeq" id="WP_395273113.1">
    <property type="nucleotide sequence ID" value="NZ_JBHEGD010000001.1"/>
</dbReference>
<organism evidence="17 18">
    <name type="scientific">Ectopseudomonas khazarica</name>
    <dbReference type="NCBI Taxonomy" id="2502979"/>
    <lineage>
        <taxon>Bacteria</taxon>
        <taxon>Pseudomonadati</taxon>
        <taxon>Pseudomonadota</taxon>
        <taxon>Gammaproteobacteria</taxon>
        <taxon>Pseudomonadales</taxon>
        <taxon>Pseudomonadaceae</taxon>
        <taxon>Ectopseudomonas</taxon>
    </lineage>
</organism>
<evidence type="ECO:0000256" key="3">
    <source>
        <dbReference type="ARBA" id="ARBA00012014"/>
    </source>
</evidence>
<name>A0ABW7MDW1_9GAMM</name>
<evidence type="ECO:0000256" key="4">
    <source>
        <dbReference type="ARBA" id="ARBA00021546"/>
    </source>
</evidence>
<evidence type="ECO:0000313" key="17">
    <source>
        <dbReference type="EMBL" id="MFH6599781.1"/>
    </source>
</evidence>
<dbReference type="InterPro" id="IPR016181">
    <property type="entry name" value="Acyl_CoA_acyltransferase"/>
</dbReference>
<evidence type="ECO:0000256" key="6">
    <source>
        <dbReference type="ARBA" id="ARBA00022679"/>
    </source>
</evidence>
<sequence>MSRAVSELPANGADAPELPPPSRPGWLHRQRHLIGLGLSLLLFGLALLACWHLVREINPDQVRDSLAAVPPRALFAAMLATVLGFLLMLAYEWSASRYADVRLPASTLALGGFCAFAIGNAVGLSALSGGSVRYRLYTRNGLGAGDVARMSLFASLSLGISLPILAALAALFDLADASAALRLPAPLLALLAVAVLLAALALGLLLARRRLAERPAPGCWQVDLGRFSLRLPGVRMSLVQLLISSLDVLIAASVLYCLLPEAPPFSSFVLIYMLALAAGVLSHVPGGVGVFEAVLLAAFSSRIDPAGLVAAMLLYRLLYVLLPLLAAGLLLLAVEARRLWFPRQVARVASNLAVPLLALLVFCAGAVLLFSGVTPTMDEHLEALGFLMPPPLIAASHLAASLVGTLCLLLAQGLRRRLSAAWVLTLVLLCLGVVLSLLKGFDWPEALVLAAIAGVLALFRREFYRPSRLLDMPASGLALAATSGVIAASVWLLLFVYQDVAYSHQLWWQFELDGNAPRGLRAALGSALVLLAVGLTWLLRATPPSIRLPDGEALARARTIVEASRQPEGGLALSGDKALLFHPDGQAFLMYARRGRSLVALFDPIGPPAARAELIWQFRDLCDRHHARPVFYQVRAENLPGYIDIGLTALKLGEEALVDLHTFDLASNGKEMKALRYTWNRGQRDGLSLELHAPGAAPLDALQGISAAWLAGKQVREKGFSLGRFSPEYLAHFRIAVVRFEGRAVAFANLLECQTRAVASLDLMRVLPDAPKSTMEFLMLGLIQQFQGEGYARFSLGMVPLAGLQTRKGAPLPLRLGALVFDRGESFYNFQGLRRFKDKFLPQWEPRYLAVPAGLDPWVALADTAALIAGGLGGLVRR</sequence>
<evidence type="ECO:0000256" key="7">
    <source>
        <dbReference type="ARBA" id="ARBA00022692"/>
    </source>
</evidence>
<keyword evidence="6" id="KW-0808">Transferase</keyword>
<feature type="transmembrane region" description="Helical" evidence="15">
    <location>
        <begin position="74"/>
        <end position="91"/>
    </location>
</feature>
<dbReference type="Pfam" id="PF03706">
    <property type="entry name" value="LPG_synthase_TM"/>
    <property type="match status" value="1"/>
</dbReference>
<gene>
    <name evidence="17" type="primary">mprF</name>
    <name evidence="17" type="ORF">ACEVAQ_13810</name>
</gene>
<feature type="transmembrane region" description="Helical" evidence="15">
    <location>
        <begin position="418"/>
        <end position="437"/>
    </location>
</feature>
<protein>
    <recommendedName>
        <fullName evidence="4">Phosphatidylglycerol lysyltransferase</fullName>
        <ecNumber evidence="3">2.3.2.3</ecNumber>
    </recommendedName>
    <alternativeName>
        <fullName evidence="12">Lysylphosphatidylglycerol synthase</fullName>
    </alternativeName>
</protein>
<comment type="caution">
    <text evidence="17">The sequence shown here is derived from an EMBL/GenBank/DDBJ whole genome shotgun (WGS) entry which is preliminary data.</text>
</comment>
<comment type="subcellular location">
    <subcellularLocation>
        <location evidence="1">Cell membrane</location>
        <topology evidence="1">Multi-pass membrane protein</topology>
    </subcellularLocation>
</comment>
<evidence type="ECO:0000256" key="1">
    <source>
        <dbReference type="ARBA" id="ARBA00004651"/>
    </source>
</evidence>
<dbReference type="Proteomes" id="UP001609932">
    <property type="component" value="Unassembled WGS sequence"/>
</dbReference>
<keyword evidence="8 15" id="KW-1133">Transmembrane helix</keyword>
<dbReference type="InterPro" id="IPR024320">
    <property type="entry name" value="LPG_synthase_C"/>
</dbReference>
<evidence type="ECO:0000256" key="2">
    <source>
        <dbReference type="ARBA" id="ARBA00008627"/>
    </source>
</evidence>
<keyword evidence="5" id="KW-1003">Cell membrane</keyword>
<feature type="transmembrane region" description="Helical" evidence="15">
    <location>
        <begin position="317"/>
        <end position="336"/>
    </location>
</feature>
<evidence type="ECO:0000256" key="10">
    <source>
        <dbReference type="ARBA" id="ARBA00023136"/>
    </source>
</evidence>
<evidence type="ECO:0000256" key="8">
    <source>
        <dbReference type="ARBA" id="ARBA00022989"/>
    </source>
</evidence>
<feature type="transmembrane region" description="Helical" evidence="15">
    <location>
        <begin position="472"/>
        <end position="498"/>
    </location>
</feature>
<evidence type="ECO:0000256" key="13">
    <source>
        <dbReference type="ARBA" id="ARBA00047540"/>
    </source>
</evidence>
<feature type="domain" description="Phosphatidylglycerol lysyltransferase C-terminal" evidence="16">
    <location>
        <begin position="564"/>
        <end position="850"/>
    </location>
</feature>
<dbReference type="NCBIfam" id="NF033480">
    <property type="entry name" value="bifunc_MprF"/>
    <property type="match status" value="1"/>
</dbReference>
<feature type="transmembrane region" description="Helical" evidence="15">
    <location>
        <begin position="348"/>
        <end position="372"/>
    </location>
</feature>
<dbReference type="SUPFAM" id="SSF55729">
    <property type="entry name" value="Acyl-CoA N-acyltransferases (Nat)"/>
    <property type="match status" value="1"/>
</dbReference>
<feature type="transmembrane region" description="Helical" evidence="15">
    <location>
        <begin position="187"/>
        <end position="207"/>
    </location>
</feature>
<proteinExistence type="inferred from homology"/>
<feature type="transmembrane region" description="Helical" evidence="15">
    <location>
        <begin position="238"/>
        <end position="259"/>
    </location>
</feature>
<evidence type="ECO:0000256" key="14">
    <source>
        <dbReference type="SAM" id="MobiDB-lite"/>
    </source>
</evidence>
<evidence type="ECO:0000256" key="9">
    <source>
        <dbReference type="ARBA" id="ARBA00023098"/>
    </source>
</evidence>